<evidence type="ECO:0000313" key="2">
    <source>
        <dbReference type="Proteomes" id="UP000076727"/>
    </source>
</evidence>
<keyword evidence="2" id="KW-1185">Reference proteome</keyword>
<dbReference type="EMBL" id="KV429157">
    <property type="protein sequence ID" value="KZT63780.1"/>
    <property type="molecule type" value="Genomic_DNA"/>
</dbReference>
<name>A0A165KZ14_9APHY</name>
<proteinExistence type="predicted"/>
<accession>A0A165KZ14</accession>
<organism evidence="1 2">
    <name type="scientific">Daedalea quercina L-15889</name>
    <dbReference type="NCBI Taxonomy" id="1314783"/>
    <lineage>
        <taxon>Eukaryota</taxon>
        <taxon>Fungi</taxon>
        <taxon>Dikarya</taxon>
        <taxon>Basidiomycota</taxon>
        <taxon>Agaricomycotina</taxon>
        <taxon>Agaricomycetes</taxon>
        <taxon>Polyporales</taxon>
        <taxon>Fomitopsis</taxon>
    </lineage>
</organism>
<protein>
    <submittedName>
        <fullName evidence="1">Uncharacterized protein</fullName>
    </submittedName>
</protein>
<dbReference type="Proteomes" id="UP000076727">
    <property type="component" value="Unassembled WGS sequence"/>
</dbReference>
<sequence>MLTMRLRGWFVVLSSFRIGADSNRGSGLASSWLGRGYVAFIHVPSRVSFLARGALLARESSSLLSTRTGYCPSYCLFNRSSLLLY</sequence>
<evidence type="ECO:0000313" key="1">
    <source>
        <dbReference type="EMBL" id="KZT63780.1"/>
    </source>
</evidence>
<dbReference type="AlphaFoldDB" id="A0A165KZ14"/>
<reference evidence="1 2" key="1">
    <citation type="journal article" date="2016" name="Mol. Biol. Evol.">
        <title>Comparative Genomics of Early-Diverging Mushroom-Forming Fungi Provides Insights into the Origins of Lignocellulose Decay Capabilities.</title>
        <authorList>
            <person name="Nagy L.G."/>
            <person name="Riley R."/>
            <person name="Tritt A."/>
            <person name="Adam C."/>
            <person name="Daum C."/>
            <person name="Floudas D."/>
            <person name="Sun H."/>
            <person name="Yadav J.S."/>
            <person name="Pangilinan J."/>
            <person name="Larsson K.H."/>
            <person name="Matsuura K."/>
            <person name="Barry K."/>
            <person name="Labutti K."/>
            <person name="Kuo R."/>
            <person name="Ohm R.A."/>
            <person name="Bhattacharya S.S."/>
            <person name="Shirouzu T."/>
            <person name="Yoshinaga Y."/>
            <person name="Martin F.M."/>
            <person name="Grigoriev I.V."/>
            <person name="Hibbett D.S."/>
        </authorList>
    </citation>
    <scope>NUCLEOTIDE SEQUENCE [LARGE SCALE GENOMIC DNA]</scope>
    <source>
        <strain evidence="1 2">L-15889</strain>
    </source>
</reference>
<gene>
    <name evidence="1" type="ORF">DAEQUDRAFT_88031</name>
</gene>